<keyword evidence="12" id="KW-1185">Reference proteome</keyword>
<feature type="transmembrane region" description="Helical" evidence="9">
    <location>
        <begin position="234"/>
        <end position="264"/>
    </location>
</feature>
<keyword evidence="6 9" id="KW-1133">Transmembrane helix</keyword>
<protein>
    <submittedName>
        <fullName evidence="11">Na+/H+ antiporter NhaC</fullName>
    </submittedName>
</protein>
<keyword evidence="7 9" id="KW-0472">Membrane</keyword>
<dbReference type="STRING" id="930128.SAMN05192532_10262"/>
<evidence type="ECO:0000256" key="3">
    <source>
        <dbReference type="ARBA" id="ARBA00022449"/>
    </source>
</evidence>
<feature type="transmembrane region" description="Helical" evidence="9">
    <location>
        <begin position="402"/>
        <end position="424"/>
    </location>
</feature>
<gene>
    <name evidence="11" type="ORF">SAMN05192532_10262</name>
</gene>
<evidence type="ECO:0000256" key="7">
    <source>
        <dbReference type="ARBA" id="ARBA00023136"/>
    </source>
</evidence>
<evidence type="ECO:0000256" key="6">
    <source>
        <dbReference type="ARBA" id="ARBA00022989"/>
    </source>
</evidence>
<keyword evidence="3" id="KW-0050">Antiport</keyword>
<sequence length="427" mass="44350">MSEEMRKANPFALLPLAIFVLLFVGSAAITQDFKSMPIIVAALIASIVAITMIRGVSFAEKVTIFTKGGGSPNIILLALIFILAGAFASVAEATGAVDSIVNLGISSLPPNLLMVGLFLISCFISISMGTSTGTVVAVAPIAIGIAEQTGSPIPLALAAVIGGSMFGDNLSMISDTTIAAVRTQQTTMKDKFRTNFFIVLPAAIAAAVIFALIPTGEAVVSGDYHFDIITIFPYIAVLIIALLGVNVVIVLIGGILFSGAIGLLNGSFTFLEFLQVAEEGIGSMQHIAILAILLSGMVETVKHNGGIAFILEFINKRVQTKRGAAFGIAGLVSTVDASTGNNTVAILMSGPLARNIAVEYGIESRKSASILDIFACCVQGLVPYSGQMLAATGLAAVSPLAILPYSFYQILIGVSGIIAILLFFRKQ</sequence>
<dbReference type="Pfam" id="PF03553">
    <property type="entry name" value="Na_H_antiporter"/>
    <property type="match status" value="2"/>
</dbReference>
<dbReference type="Proteomes" id="UP000199516">
    <property type="component" value="Unassembled WGS sequence"/>
</dbReference>
<reference evidence="11 12" key="1">
    <citation type="submission" date="2016-10" db="EMBL/GenBank/DDBJ databases">
        <authorList>
            <person name="de Groot N.N."/>
        </authorList>
    </citation>
    <scope>NUCLEOTIDE SEQUENCE [LARGE SCALE GENOMIC DNA]</scope>
    <source>
        <strain evidence="11 12">DSM 23995</strain>
    </source>
</reference>
<evidence type="ECO:0000313" key="12">
    <source>
        <dbReference type="Proteomes" id="UP000199516"/>
    </source>
</evidence>
<feature type="transmembrane region" description="Helical" evidence="9">
    <location>
        <begin position="37"/>
        <end position="53"/>
    </location>
</feature>
<comment type="subcellular location">
    <subcellularLocation>
        <location evidence="1">Cell membrane</location>
        <topology evidence="1">Multi-pass membrane protein</topology>
    </subcellularLocation>
</comment>
<evidence type="ECO:0000256" key="1">
    <source>
        <dbReference type="ARBA" id="ARBA00004651"/>
    </source>
</evidence>
<dbReference type="PANTHER" id="PTHR33451:SF5">
    <property type="entry name" value="NA+_H+ ANTIPORTER"/>
    <property type="match status" value="1"/>
</dbReference>
<dbReference type="EMBL" id="FONT01000002">
    <property type="protein sequence ID" value="SFE50697.1"/>
    <property type="molecule type" value="Genomic_DNA"/>
</dbReference>
<dbReference type="RefSeq" id="WP_091658096.1">
    <property type="nucleotide sequence ID" value="NZ_FONT01000002.1"/>
</dbReference>
<dbReference type="PANTHER" id="PTHR33451">
    <property type="entry name" value="MALATE-2H(+)/NA(+)-LACTATE ANTIPORTER"/>
    <property type="match status" value="1"/>
</dbReference>
<feature type="transmembrane region" description="Helical" evidence="9">
    <location>
        <begin position="117"/>
        <end position="143"/>
    </location>
</feature>
<evidence type="ECO:0000256" key="4">
    <source>
        <dbReference type="ARBA" id="ARBA00022475"/>
    </source>
</evidence>
<comment type="similarity">
    <text evidence="8">Belongs to the NhaC Na(+)/H(+) (TC 2.A.35) antiporter family.</text>
</comment>
<dbReference type="InterPro" id="IPR052180">
    <property type="entry name" value="NhaC_Na-H+_Antiporter"/>
</dbReference>
<feature type="transmembrane region" description="Helical" evidence="9">
    <location>
        <begin position="74"/>
        <end position="97"/>
    </location>
</feature>
<proteinExistence type="inferred from homology"/>
<dbReference type="AlphaFoldDB" id="A0A1I2B3Y6"/>
<evidence type="ECO:0000256" key="2">
    <source>
        <dbReference type="ARBA" id="ARBA00022448"/>
    </source>
</evidence>
<keyword evidence="2" id="KW-0813">Transport</keyword>
<organism evidence="11 12">
    <name type="scientific">Alteribacillus iranensis</name>
    <dbReference type="NCBI Taxonomy" id="930128"/>
    <lineage>
        <taxon>Bacteria</taxon>
        <taxon>Bacillati</taxon>
        <taxon>Bacillota</taxon>
        <taxon>Bacilli</taxon>
        <taxon>Bacillales</taxon>
        <taxon>Bacillaceae</taxon>
        <taxon>Alteribacillus</taxon>
    </lineage>
</organism>
<dbReference type="GO" id="GO:0005886">
    <property type="term" value="C:plasma membrane"/>
    <property type="evidence" value="ECO:0007669"/>
    <property type="project" value="UniProtKB-SubCell"/>
</dbReference>
<dbReference type="GO" id="GO:0015297">
    <property type="term" value="F:antiporter activity"/>
    <property type="evidence" value="ECO:0007669"/>
    <property type="project" value="UniProtKB-KW"/>
</dbReference>
<evidence type="ECO:0000313" key="11">
    <source>
        <dbReference type="EMBL" id="SFE50697.1"/>
    </source>
</evidence>
<keyword evidence="5 9" id="KW-0812">Transmembrane</keyword>
<keyword evidence="4" id="KW-1003">Cell membrane</keyword>
<accession>A0A1I2B3Y6</accession>
<feature type="domain" description="Na+/H+ antiporter NhaC-like C-terminal" evidence="10">
    <location>
        <begin position="237"/>
        <end position="422"/>
    </location>
</feature>
<dbReference type="OrthoDB" id="9790605at2"/>
<feature type="transmembrane region" description="Helical" evidence="9">
    <location>
        <begin position="196"/>
        <end position="214"/>
    </location>
</feature>
<feature type="domain" description="Na+/H+ antiporter NhaC-like C-terminal" evidence="10">
    <location>
        <begin position="23"/>
        <end position="211"/>
    </location>
</feature>
<evidence type="ECO:0000256" key="9">
    <source>
        <dbReference type="SAM" id="Phobius"/>
    </source>
</evidence>
<name>A0A1I2B3Y6_9BACI</name>
<evidence type="ECO:0000256" key="5">
    <source>
        <dbReference type="ARBA" id="ARBA00022692"/>
    </source>
</evidence>
<evidence type="ECO:0000259" key="10">
    <source>
        <dbReference type="Pfam" id="PF03553"/>
    </source>
</evidence>
<dbReference type="InterPro" id="IPR018461">
    <property type="entry name" value="Na/H_Antiport_NhaC-like_C"/>
</dbReference>
<evidence type="ECO:0000256" key="8">
    <source>
        <dbReference type="ARBA" id="ARBA00038435"/>
    </source>
</evidence>